<dbReference type="RefSeq" id="WP_179809635.1">
    <property type="nucleotide sequence ID" value="NZ_JACCHL010000001.1"/>
</dbReference>
<organism evidence="2 3">
    <name type="scientific">Nocardiopsis sinuspersici</name>
    <dbReference type="NCBI Taxonomy" id="501010"/>
    <lineage>
        <taxon>Bacteria</taxon>
        <taxon>Bacillati</taxon>
        <taxon>Actinomycetota</taxon>
        <taxon>Actinomycetes</taxon>
        <taxon>Streptosporangiales</taxon>
        <taxon>Nocardiopsidaceae</taxon>
        <taxon>Nocardiopsis</taxon>
    </lineage>
</organism>
<dbReference type="Proteomes" id="UP000584931">
    <property type="component" value="Unassembled WGS sequence"/>
</dbReference>
<dbReference type="Gene3D" id="2.130.10.10">
    <property type="entry name" value="YVTN repeat-like/Quinoprotein amine dehydrogenase"/>
    <property type="match status" value="1"/>
</dbReference>
<keyword evidence="1" id="KW-0812">Transmembrane</keyword>
<keyword evidence="1" id="KW-0472">Membrane</keyword>
<feature type="transmembrane region" description="Helical" evidence="1">
    <location>
        <begin position="7"/>
        <end position="30"/>
    </location>
</feature>
<dbReference type="EMBL" id="JACCHL010000001">
    <property type="protein sequence ID" value="NYH51995.1"/>
    <property type="molecule type" value="Genomic_DNA"/>
</dbReference>
<keyword evidence="1" id="KW-1133">Transmembrane helix</keyword>
<proteinExistence type="predicted"/>
<dbReference type="SUPFAM" id="SSF50998">
    <property type="entry name" value="Quinoprotein alcohol dehydrogenase-like"/>
    <property type="match status" value="1"/>
</dbReference>
<protein>
    <submittedName>
        <fullName evidence="2">Uncharacterized protein</fullName>
    </submittedName>
</protein>
<dbReference type="InterPro" id="IPR011047">
    <property type="entry name" value="Quinoprotein_ADH-like_sf"/>
</dbReference>
<name>A0A7Y9XCV4_9ACTN</name>
<evidence type="ECO:0000313" key="2">
    <source>
        <dbReference type="EMBL" id="NYH51995.1"/>
    </source>
</evidence>
<reference evidence="2 3" key="1">
    <citation type="submission" date="2020-07" db="EMBL/GenBank/DDBJ databases">
        <title>Sequencing the genomes of 1000 actinobacteria strains.</title>
        <authorList>
            <person name="Klenk H.-P."/>
        </authorList>
    </citation>
    <scope>NUCLEOTIDE SEQUENCE [LARGE SCALE GENOMIC DNA]</scope>
    <source>
        <strain evidence="2 3">DSM 45278</strain>
    </source>
</reference>
<sequence length="404" mass="44364">MAKRYHVRVFSAVVSLLVFLAIGIFAFLMWPREVPRPDHAVREGEADSGPRFLEDAWETEGKLRSEYGDDLRDLIILPEVMIAFLPDGVVGHDPSTGEEVWHYRVPGGTTGAAVSEQSDSRVIVSLNTPNLLGHEEQRLSLNVLTGEIEEEFSLEKEHPLSDPINRLHHVQGQYVISVVSGDNGNVIEARRVDTNVLVWSYGLASRCGPRTLREGEEYMVGTGHEQVLISLTCKGQSTVISLGVENGSENWSRTWESPPQKTAFPSVYVGNASALSPDNVLTQGLKGDLSGTYSLLSGPSGEDVDIDSSDISLFSSLSLPVEPGAKTAPDHIVIDYPQNLSDEFQVRSLRILVEEGKLEESVFTEVLVEGKEGQRFPYGVSEWGVDAFHMQAEIDHILEAQGLA</sequence>
<evidence type="ECO:0000313" key="3">
    <source>
        <dbReference type="Proteomes" id="UP000584931"/>
    </source>
</evidence>
<gene>
    <name evidence="2" type="ORF">HNR06_001584</name>
</gene>
<comment type="caution">
    <text evidence="2">The sequence shown here is derived from an EMBL/GenBank/DDBJ whole genome shotgun (WGS) entry which is preliminary data.</text>
</comment>
<dbReference type="InterPro" id="IPR015943">
    <property type="entry name" value="WD40/YVTN_repeat-like_dom_sf"/>
</dbReference>
<evidence type="ECO:0000256" key="1">
    <source>
        <dbReference type="SAM" id="Phobius"/>
    </source>
</evidence>
<dbReference type="AlphaFoldDB" id="A0A7Y9XCV4"/>
<accession>A0A7Y9XCV4</accession>